<dbReference type="RefSeq" id="WP_058740162.1">
    <property type="nucleotide sequence ID" value="NZ_CP011266.1"/>
</dbReference>
<reference evidence="1 2" key="1">
    <citation type="submission" date="2015-04" db="EMBL/GenBank/DDBJ databases">
        <title>The complete genome sequence of the rumen methanogen Methanobrevibacter millerae SM9.</title>
        <authorList>
            <person name="Leahy S.C."/>
            <person name="Kelly W.J."/>
            <person name="Pacheco D.M."/>
            <person name="Li D."/>
            <person name="Altermann E."/>
            <person name="Attwood G.T."/>
        </authorList>
    </citation>
    <scope>NUCLEOTIDE SEQUENCE [LARGE SCALE GENOMIC DNA]</scope>
    <source>
        <strain evidence="1 2">SM9</strain>
    </source>
</reference>
<name>A0A0U3DVE9_9EURY</name>
<dbReference type="InterPro" id="IPR055979">
    <property type="entry name" value="DUF7557"/>
</dbReference>
<dbReference type="EMBL" id="CP011266">
    <property type="protein sequence ID" value="ALT69962.1"/>
    <property type="molecule type" value="Genomic_DNA"/>
</dbReference>
<dbReference type="KEGG" id="mmil:sm9_2206"/>
<evidence type="ECO:0000313" key="2">
    <source>
        <dbReference type="Proteomes" id="UP000067738"/>
    </source>
</evidence>
<protein>
    <submittedName>
        <fullName evidence="1">Uncharacterized protein</fullName>
    </submittedName>
</protein>
<sequence length="89" mass="10646">MMTKTIKISEGTHQKLSEFASKRDTFDDVINFLINYYINNEEFTNKEAEFYNNEIDNFEKGNLDNVTELTLKDLEKRILKLEMRMNNEI</sequence>
<gene>
    <name evidence="1" type="ORF">sm9_2206</name>
</gene>
<dbReference type="AlphaFoldDB" id="A0A0U3DVE9"/>
<dbReference type="GeneID" id="26737162"/>
<dbReference type="PATRIC" id="fig|230361.4.peg.2279"/>
<dbReference type="Proteomes" id="UP000067738">
    <property type="component" value="Chromosome"/>
</dbReference>
<keyword evidence="2" id="KW-1185">Reference proteome</keyword>
<evidence type="ECO:0000313" key="1">
    <source>
        <dbReference type="EMBL" id="ALT69962.1"/>
    </source>
</evidence>
<dbReference type="OrthoDB" id="379052at2157"/>
<organism evidence="1 2">
    <name type="scientific">Methanobrevibacter millerae</name>
    <dbReference type="NCBI Taxonomy" id="230361"/>
    <lineage>
        <taxon>Archaea</taxon>
        <taxon>Methanobacteriati</taxon>
        <taxon>Methanobacteriota</taxon>
        <taxon>Methanomada group</taxon>
        <taxon>Methanobacteria</taxon>
        <taxon>Methanobacteriales</taxon>
        <taxon>Methanobacteriaceae</taxon>
        <taxon>Methanobrevibacter</taxon>
    </lineage>
</organism>
<dbReference type="Pfam" id="PF24434">
    <property type="entry name" value="DUF7557"/>
    <property type="match status" value="1"/>
</dbReference>
<proteinExistence type="predicted"/>
<accession>A0A0U3DVE9</accession>